<evidence type="ECO:0008006" key="6">
    <source>
        <dbReference type="Google" id="ProtNLM"/>
    </source>
</evidence>
<dbReference type="GO" id="GO:0022625">
    <property type="term" value="C:cytosolic large ribosomal subunit"/>
    <property type="evidence" value="ECO:0007669"/>
    <property type="project" value="TreeGrafter"/>
</dbReference>
<dbReference type="PROSITE" id="PS00580">
    <property type="entry name" value="RIBOSOMAL_L32E"/>
    <property type="match status" value="1"/>
</dbReference>
<dbReference type="AlphaFoldDB" id="A0A4Y7K451"/>
<dbReference type="PANTHER" id="PTHR23413:SF1">
    <property type="entry name" value="RIBOSOMAL PROTEIN L32"/>
    <property type="match status" value="1"/>
</dbReference>
<keyword evidence="5" id="KW-1185">Reference proteome</keyword>
<dbReference type="GO" id="GO:0006412">
    <property type="term" value="P:translation"/>
    <property type="evidence" value="ECO:0007669"/>
    <property type="project" value="InterPro"/>
</dbReference>
<dbReference type="Proteomes" id="UP000316621">
    <property type="component" value="Chromosome 7"/>
</dbReference>
<keyword evidence="2" id="KW-0689">Ribosomal protein</keyword>
<dbReference type="InterPro" id="IPR001515">
    <property type="entry name" value="Ribosomal_eL32"/>
</dbReference>
<evidence type="ECO:0000313" key="4">
    <source>
        <dbReference type="EMBL" id="RZC68133.1"/>
    </source>
</evidence>
<dbReference type="Gramene" id="RZC68133">
    <property type="protein sequence ID" value="RZC68133"/>
    <property type="gene ID" value="C5167_031387"/>
</dbReference>
<dbReference type="InterPro" id="IPR036351">
    <property type="entry name" value="Ribosomal_eL32_sf"/>
</dbReference>
<accession>A0A4Y7K451</accession>
<dbReference type="EMBL" id="CM010721">
    <property type="protein sequence ID" value="RZC68133.1"/>
    <property type="molecule type" value="Genomic_DNA"/>
</dbReference>
<dbReference type="SUPFAM" id="SSF52042">
    <property type="entry name" value="Ribosomal protein L32e"/>
    <property type="match status" value="1"/>
</dbReference>
<evidence type="ECO:0000313" key="5">
    <source>
        <dbReference type="Proteomes" id="UP000316621"/>
    </source>
</evidence>
<dbReference type="STRING" id="3469.A0A4Y7K451"/>
<name>A0A4Y7K451_PAPSO</name>
<dbReference type="GO" id="GO:0003735">
    <property type="term" value="F:structural constituent of ribosome"/>
    <property type="evidence" value="ECO:0007669"/>
    <property type="project" value="InterPro"/>
</dbReference>
<proteinExistence type="inferred from homology"/>
<reference evidence="4 5" key="1">
    <citation type="journal article" date="2018" name="Science">
        <title>The opium poppy genome and morphinan production.</title>
        <authorList>
            <person name="Guo L."/>
            <person name="Winzer T."/>
            <person name="Yang X."/>
            <person name="Li Y."/>
            <person name="Ning Z."/>
            <person name="He Z."/>
            <person name="Teodor R."/>
            <person name="Lu Y."/>
            <person name="Bowser T.A."/>
            <person name="Graham I.A."/>
            <person name="Ye K."/>
        </authorList>
    </citation>
    <scope>NUCLEOTIDE SEQUENCE [LARGE SCALE GENOMIC DNA]</scope>
    <source>
        <strain evidence="5">cv. HN1</strain>
        <tissue evidence="4">Leaves</tissue>
    </source>
</reference>
<evidence type="ECO:0000256" key="2">
    <source>
        <dbReference type="ARBA" id="ARBA00022980"/>
    </source>
</evidence>
<protein>
    <recommendedName>
        <fullName evidence="6">60S ribosomal protein L32</fullName>
    </recommendedName>
</protein>
<organism evidence="4 5">
    <name type="scientific">Papaver somniferum</name>
    <name type="common">Opium poppy</name>
    <dbReference type="NCBI Taxonomy" id="3469"/>
    <lineage>
        <taxon>Eukaryota</taxon>
        <taxon>Viridiplantae</taxon>
        <taxon>Streptophyta</taxon>
        <taxon>Embryophyta</taxon>
        <taxon>Tracheophyta</taxon>
        <taxon>Spermatophyta</taxon>
        <taxon>Magnoliopsida</taxon>
        <taxon>Ranunculales</taxon>
        <taxon>Papaveraceae</taxon>
        <taxon>Papaveroideae</taxon>
        <taxon>Papaver</taxon>
    </lineage>
</organism>
<dbReference type="Pfam" id="PF01655">
    <property type="entry name" value="Ribosomal_L32e"/>
    <property type="match status" value="1"/>
</dbReference>
<gene>
    <name evidence="4" type="ORF">C5167_031387</name>
</gene>
<comment type="similarity">
    <text evidence="1">Belongs to the eukaryotic ribosomal protein eL32 family.</text>
</comment>
<sequence length="117" mass="13950">MSISKKGFDFSMTPNRRKKTHLNRGAFAVPLLTKKIIKKRVKAFKRPHSDRYHRVGESWRRPKGIDSRVRRKFKGVTLMPNICYGSYKKTRHFLHGFKKFIVHNVKEIELLMMHNRA</sequence>
<dbReference type="OMA" id="CCAEIAP"/>
<evidence type="ECO:0000256" key="3">
    <source>
        <dbReference type="ARBA" id="ARBA00023274"/>
    </source>
</evidence>
<dbReference type="InterPro" id="IPR018263">
    <property type="entry name" value="Ribosomal_eL32_CS"/>
</dbReference>
<evidence type="ECO:0000256" key="1">
    <source>
        <dbReference type="ARBA" id="ARBA00008431"/>
    </source>
</evidence>
<keyword evidence="3" id="KW-0687">Ribonucleoprotein</keyword>
<dbReference type="SMART" id="SM01393">
    <property type="entry name" value="Ribosomal_L32e"/>
    <property type="match status" value="1"/>
</dbReference>
<dbReference type="PANTHER" id="PTHR23413">
    <property type="entry name" value="60S RIBOSOMAL PROTEIN L32 AND DNA-DIRECTED RNA POLYMERASE II, SUBUNIT N"/>
    <property type="match status" value="1"/>
</dbReference>